<evidence type="ECO:0000256" key="1">
    <source>
        <dbReference type="ARBA" id="ARBA00004141"/>
    </source>
</evidence>
<evidence type="ECO:0000256" key="2">
    <source>
        <dbReference type="ARBA" id="ARBA00022448"/>
    </source>
</evidence>
<accession>A0AAD4I153</accession>
<evidence type="ECO:0000256" key="6">
    <source>
        <dbReference type="SAM" id="Phobius"/>
    </source>
</evidence>
<dbReference type="AlphaFoldDB" id="A0AAD4I153"/>
<name>A0AAD4I153_9PEZI</name>
<evidence type="ECO:0000256" key="5">
    <source>
        <dbReference type="ARBA" id="ARBA00023136"/>
    </source>
</evidence>
<sequence length="497" mass="54963">MGKDSAEQYESELAASQEHVEGTLASQQTFDPVAEKKLRRKIDLFVVPGVSLLYLLSFVDRTNIGNARLAGFEQDLGLAGNDYNMILSLFYVTYALCEMPAMLLCKLIGPGWFLPLTSLGFGVTTIGTAFCHTKAQIIACRLLLGIFEAGMLPGVAYYFSRWYRHAELSFRLGMYMIMTPTAGAFGGLLASGILSLDHFSTLKGWRMIFAIEGIITTCLAFIMVFIATDNPSTARWLSAEEKELAVSRVMSERMEQTEVNDKMNWKKLKGGFYNPVTLVTAFIFFCSNVVVLGISFFLPTIIRSIYPDKSKVHQQLLTVPPYVVGAFFLIFVSWLATRINTRQFLLFFSAPTVMAGYAILLKSTDPNVRYAAIFLCASCAFFGGSLCNAQVSANTVSDTARSIAIGTNVMCGYLGGLLATWTYLPWDGPMYPIGNGLNLAMSGVIGVASIAGLVWMKADNRKRDKMTPAEREELLSGLTPAQLADLEWKHPDWRWKP</sequence>
<keyword evidence="4 6" id="KW-1133">Transmembrane helix</keyword>
<dbReference type="PANTHER" id="PTHR43791:SF48">
    <property type="entry name" value="TRANSPORTER, PUTATIVE (AFU_ORTHOLOGUE AFUA_4G01000)-RELATED"/>
    <property type="match status" value="1"/>
</dbReference>
<feature type="transmembrane region" description="Helical" evidence="6">
    <location>
        <begin position="42"/>
        <end position="59"/>
    </location>
</feature>
<evidence type="ECO:0000259" key="7">
    <source>
        <dbReference type="PROSITE" id="PS50850"/>
    </source>
</evidence>
<dbReference type="GO" id="GO:0022857">
    <property type="term" value="F:transmembrane transporter activity"/>
    <property type="evidence" value="ECO:0007669"/>
    <property type="project" value="InterPro"/>
</dbReference>
<dbReference type="InterPro" id="IPR011701">
    <property type="entry name" value="MFS"/>
</dbReference>
<dbReference type="PANTHER" id="PTHR43791">
    <property type="entry name" value="PERMEASE-RELATED"/>
    <property type="match status" value="1"/>
</dbReference>
<feature type="transmembrane region" description="Helical" evidence="6">
    <location>
        <begin position="344"/>
        <end position="364"/>
    </location>
</feature>
<comment type="caution">
    <text evidence="8">The sequence shown here is derived from an EMBL/GenBank/DDBJ whole genome shotgun (WGS) entry which is preliminary data.</text>
</comment>
<feature type="domain" description="Major facilitator superfamily (MFS) profile" evidence="7">
    <location>
        <begin position="46"/>
        <end position="461"/>
    </location>
</feature>
<feature type="transmembrane region" description="Helical" evidence="6">
    <location>
        <begin position="272"/>
        <end position="299"/>
    </location>
</feature>
<feature type="transmembrane region" description="Helical" evidence="6">
    <location>
        <begin position="112"/>
        <end position="130"/>
    </location>
</feature>
<organism evidence="8 9">
    <name type="scientific">Staphylotrichum longicolle</name>
    <dbReference type="NCBI Taxonomy" id="669026"/>
    <lineage>
        <taxon>Eukaryota</taxon>
        <taxon>Fungi</taxon>
        <taxon>Dikarya</taxon>
        <taxon>Ascomycota</taxon>
        <taxon>Pezizomycotina</taxon>
        <taxon>Sordariomycetes</taxon>
        <taxon>Sordariomycetidae</taxon>
        <taxon>Sordariales</taxon>
        <taxon>Chaetomiaceae</taxon>
        <taxon>Staphylotrichum</taxon>
    </lineage>
</organism>
<feature type="transmembrane region" description="Helical" evidence="6">
    <location>
        <begin position="172"/>
        <end position="195"/>
    </location>
</feature>
<dbReference type="EMBL" id="JAHCVI010000002">
    <property type="protein sequence ID" value="KAG7288693.1"/>
    <property type="molecule type" value="Genomic_DNA"/>
</dbReference>
<feature type="transmembrane region" description="Helical" evidence="6">
    <location>
        <begin position="207"/>
        <end position="227"/>
    </location>
</feature>
<evidence type="ECO:0000313" key="9">
    <source>
        <dbReference type="Proteomes" id="UP001197093"/>
    </source>
</evidence>
<evidence type="ECO:0000256" key="4">
    <source>
        <dbReference type="ARBA" id="ARBA00022989"/>
    </source>
</evidence>
<dbReference type="InterPro" id="IPR036259">
    <property type="entry name" value="MFS_trans_sf"/>
</dbReference>
<feature type="transmembrane region" description="Helical" evidence="6">
    <location>
        <begin position="319"/>
        <end position="337"/>
    </location>
</feature>
<reference evidence="8" key="1">
    <citation type="submission" date="2023-02" db="EMBL/GenBank/DDBJ databases">
        <authorList>
            <person name="Palmer J.M."/>
        </authorList>
    </citation>
    <scope>NUCLEOTIDE SEQUENCE</scope>
    <source>
        <strain evidence="8">FW57</strain>
    </source>
</reference>
<feature type="transmembrane region" description="Helical" evidence="6">
    <location>
        <begin position="85"/>
        <end position="105"/>
    </location>
</feature>
<gene>
    <name evidence="8" type="ORF">NEMBOFW57_005049</name>
</gene>
<dbReference type="FunFam" id="1.20.1250.20:FF:000013">
    <property type="entry name" value="MFS general substrate transporter"/>
    <property type="match status" value="1"/>
</dbReference>
<dbReference type="FunFam" id="1.20.1250.20:FF:000018">
    <property type="entry name" value="MFS transporter permease"/>
    <property type="match status" value="1"/>
</dbReference>
<feature type="transmembrane region" description="Helical" evidence="6">
    <location>
        <begin position="436"/>
        <end position="456"/>
    </location>
</feature>
<dbReference type="Pfam" id="PF07690">
    <property type="entry name" value="MFS_1"/>
    <property type="match status" value="1"/>
</dbReference>
<evidence type="ECO:0000256" key="3">
    <source>
        <dbReference type="ARBA" id="ARBA00022692"/>
    </source>
</evidence>
<evidence type="ECO:0000313" key="8">
    <source>
        <dbReference type="EMBL" id="KAG7288693.1"/>
    </source>
</evidence>
<comment type="subcellular location">
    <subcellularLocation>
        <location evidence="1">Membrane</location>
        <topology evidence="1">Multi-pass membrane protein</topology>
    </subcellularLocation>
</comment>
<keyword evidence="2" id="KW-0813">Transport</keyword>
<dbReference type="SUPFAM" id="SSF103473">
    <property type="entry name" value="MFS general substrate transporter"/>
    <property type="match status" value="1"/>
</dbReference>
<dbReference type="GO" id="GO:0016020">
    <property type="term" value="C:membrane"/>
    <property type="evidence" value="ECO:0007669"/>
    <property type="project" value="UniProtKB-SubCell"/>
</dbReference>
<feature type="transmembrane region" description="Helical" evidence="6">
    <location>
        <begin position="136"/>
        <end position="160"/>
    </location>
</feature>
<dbReference type="InterPro" id="IPR020846">
    <property type="entry name" value="MFS_dom"/>
</dbReference>
<dbReference type="PROSITE" id="PS50850">
    <property type="entry name" value="MFS"/>
    <property type="match status" value="1"/>
</dbReference>
<keyword evidence="5 6" id="KW-0472">Membrane</keyword>
<dbReference type="Gene3D" id="1.20.1250.20">
    <property type="entry name" value="MFS general substrate transporter like domains"/>
    <property type="match status" value="2"/>
</dbReference>
<keyword evidence="9" id="KW-1185">Reference proteome</keyword>
<keyword evidence="3 6" id="KW-0812">Transmembrane</keyword>
<dbReference type="Proteomes" id="UP001197093">
    <property type="component" value="Unassembled WGS sequence"/>
</dbReference>
<protein>
    <recommendedName>
        <fullName evidence="7">Major facilitator superfamily (MFS) profile domain-containing protein</fullName>
    </recommendedName>
</protein>
<feature type="transmembrane region" description="Helical" evidence="6">
    <location>
        <begin position="403"/>
        <end position="424"/>
    </location>
</feature>
<proteinExistence type="predicted"/>
<feature type="transmembrane region" description="Helical" evidence="6">
    <location>
        <begin position="370"/>
        <end position="391"/>
    </location>
</feature>